<reference evidence="5" key="2">
    <citation type="submission" date="2025-09" db="UniProtKB">
        <authorList>
            <consortium name="Ensembl"/>
        </authorList>
    </citation>
    <scope>IDENTIFICATION</scope>
</reference>
<dbReference type="SUPFAM" id="SSF47027">
    <property type="entry name" value="Acyl-CoA binding protein"/>
    <property type="match status" value="1"/>
</dbReference>
<dbReference type="CDD" id="cd00435">
    <property type="entry name" value="ACBP"/>
    <property type="match status" value="1"/>
</dbReference>
<keyword evidence="2" id="KW-0446">Lipid-binding</keyword>
<evidence type="ECO:0000256" key="1">
    <source>
        <dbReference type="ARBA" id="ARBA00005567"/>
    </source>
</evidence>
<dbReference type="PROSITE" id="PS51228">
    <property type="entry name" value="ACB_2"/>
    <property type="match status" value="1"/>
</dbReference>
<dbReference type="PRINTS" id="PR00689">
    <property type="entry name" value="ACOABINDINGP"/>
</dbReference>
<feature type="compositionally biased region" description="Polar residues" evidence="3">
    <location>
        <begin position="1"/>
        <end position="17"/>
    </location>
</feature>
<feature type="domain" description="ACB" evidence="4">
    <location>
        <begin position="2"/>
        <end position="87"/>
    </location>
</feature>
<protein>
    <recommendedName>
        <fullName evidence="4">ACB domain-containing protein</fullName>
    </recommendedName>
</protein>
<dbReference type="Ensembl" id="ENSLLET00000013381.1">
    <property type="protein sequence ID" value="ENSLLEP00000012882.1"/>
    <property type="gene ID" value="ENSLLEG00000008143.1"/>
</dbReference>
<dbReference type="GeneTree" id="ENSGT00940000154846"/>
<dbReference type="FunFam" id="1.20.80.10:FF:000010">
    <property type="entry name" value="Acyl-CoA-binding domain-containing protein 5"/>
    <property type="match status" value="1"/>
</dbReference>
<dbReference type="PANTHER" id="PTHR23310:SF62">
    <property type="entry name" value="ACYL-COA BINDING PROTEIN 1, ISOFORM A"/>
    <property type="match status" value="1"/>
</dbReference>
<dbReference type="PROSITE" id="PS00880">
    <property type="entry name" value="ACB_1"/>
    <property type="match status" value="1"/>
</dbReference>
<dbReference type="PANTHER" id="PTHR23310">
    <property type="entry name" value="ACYL-COA-BINDING PROTEIN, ACBP"/>
    <property type="match status" value="1"/>
</dbReference>
<dbReference type="OrthoDB" id="346910at2759"/>
<dbReference type="Pfam" id="PF00887">
    <property type="entry name" value="ACBP"/>
    <property type="match status" value="1"/>
</dbReference>
<sequence length="87" mass="9483">MSQVEFEQAASDVNNLKSKPGDADMLALYGLYKQATCGDVNTDRPGMLDFTGKAKWDAWAAKKGISAEDARAQYIKLVDELKGKHGC</sequence>
<dbReference type="GO" id="GO:0006631">
    <property type="term" value="P:fatty acid metabolic process"/>
    <property type="evidence" value="ECO:0007669"/>
    <property type="project" value="TreeGrafter"/>
</dbReference>
<organism evidence="5 6">
    <name type="scientific">Leptobrachium leishanense</name>
    <name type="common">Leishan spiny toad</name>
    <dbReference type="NCBI Taxonomy" id="445787"/>
    <lineage>
        <taxon>Eukaryota</taxon>
        <taxon>Metazoa</taxon>
        <taxon>Chordata</taxon>
        <taxon>Craniata</taxon>
        <taxon>Vertebrata</taxon>
        <taxon>Euteleostomi</taxon>
        <taxon>Amphibia</taxon>
        <taxon>Batrachia</taxon>
        <taxon>Anura</taxon>
        <taxon>Pelobatoidea</taxon>
        <taxon>Megophryidae</taxon>
        <taxon>Leptobrachium</taxon>
    </lineage>
</organism>
<dbReference type="Proteomes" id="UP000694569">
    <property type="component" value="Unplaced"/>
</dbReference>
<reference evidence="5" key="1">
    <citation type="submission" date="2025-08" db="UniProtKB">
        <authorList>
            <consortium name="Ensembl"/>
        </authorList>
    </citation>
    <scope>IDENTIFICATION</scope>
</reference>
<evidence type="ECO:0000313" key="6">
    <source>
        <dbReference type="Proteomes" id="UP000694569"/>
    </source>
</evidence>
<accession>A0A8C5PCG9</accession>
<dbReference type="InterPro" id="IPR035984">
    <property type="entry name" value="Acyl-CoA-binding_sf"/>
</dbReference>
<keyword evidence="6" id="KW-1185">Reference proteome</keyword>
<dbReference type="InterPro" id="IPR000582">
    <property type="entry name" value="Acyl-CoA-binding_protein"/>
</dbReference>
<comment type="similarity">
    <text evidence="1">Belongs to the ACBP family.</text>
</comment>
<dbReference type="InterPro" id="IPR022408">
    <property type="entry name" value="Acyl-CoA-binding_prot_CS"/>
</dbReference>
<dbReference type="AlphaFoldDB" id="A0A8C5PCG9"/>
<evidence type="ECO:0000259" key="4">
    <source>
        <dbReference type="PROSITE" id="PS51228"/>
    </source>
</evidence>
<feature type="region of interest" description="Disordered" evidence="3">
    <location>
        <begin position="1"/>
        <end position="21"/>
    </location>
</feature>
<dbReference type="GO" id="GO:0000062">
    <property type="term" value="F:fatty-acyl-CoA binding"/>
    <property type="evidence" value="ECO:0007669"/>
    <property type="project" value="InterPro"/>
</dbReference>
<dbReference type="InterPro" id="IPR014352">
    <property type="entry name" value="FERM/acyl-CoA-bd_prot_sf"/>
</dbReference>
<evidence type="ECO:0000256" key="3">
    <source>
        <dbReference type="SAM" id="MobiDB-lite"/>
    </source>
</evidence>
<proteinExistence type="inferred from homology"/>
<dbReference type="Gene3D" id="1.20.80.10">
    <property type="match status" value="1"/>
</dbReference>
<evidence type="ECO:0000256" key="2">
    <source>
        <dbReference type="ARBA" id="ARBA00023121"/>
    </source>
</evidence>
<name>A0A8C5PCG9_9ANUR</name>
<evidence type="ECO:0000313" key="5">
    <source>
        <dbReference type="Ensembl" id="ENSLLEP00000012882.1"/>
    </source>
</evidence>